<dbReference type="RefSeq" id="WP_007182751.1">
    <property type="nucleotide sequence ID" value="NZ_LFKP01000001.1"/>
</dbReference>
<proteinExistence type="predicted"/>
<dbReference type="AlphaFoldDB" id="A0A1S1UF57"/>
<dbReference type="EMBL" id="LFKP01000001">
    <property type="protein sequence ID" value="OHV99010.1"/>
    <property type="molecule type" value="Genomic_DNA"/>
</dbReference>
<reference evidence="1 2" key="1">
    <citation type="submission" date="2015-06" db="EMBL/GenBank/DDBJ databases">
        <title>Draft genome sequencing of a biphenyl-degrading bacterium, Janthinobacterium lividum MEG1.</title>
        <authorList>
            <person name="Shimodaira J."/>
            <person name="Hatta T."/>
        </authorList>
    </citation>
    <scope>NUCLEOTIDE SEQUENCE [LARGE SCALE GENOMIC DNA]</scope>
    <source>
        <strain evidence="1 2">MEG1</strain>
    </source>
</reference>
<comment type="caution">
    <text evidence="1">The sequence shown here is derived from an EMBL/GenBank/DDBJ whole genome shotgun (WGS) entry which is preliminary data.</text>
</comment>
<evidence type="ECO:0000313" key="1">
    <source>
        <dbReference type="EMBL" id="OHV99010.1"/>
    </source>
</evidence>
<gene>
    <name evidence="1" type="ORF">AKG95_00545</name>
</gene>
<accession>A0A1S1UF57</accession>
<evidence type="ECO:0000313" key="2">
    <source>
        <dbReference type="Proteomes" id="UP000179840"/>
    </source>
</evidence>
<protein>
    <submittedName>
        <fullName evidence="1">Uncharacterized protein</fullName>
    </submittedName>
</protein>
<dbReference type="Pfam" id="PF20572">
    <property type="entry name" value="DUF6781"/>
    <property type="match status" value="1"/>
</dbReference>
<sequence length="233" mass="24683">MQNETGNNIGGSNDAVMLEAEVRSAVEQGHDVQEMVRQLTLRKISARSLDIESLRQIARAVLSGARAGAQKELQQSAAQTEIMRTRLKQAVAGLDAALAQFAEASKLAVEEAAVRAQTFSREDLARARTDLESLEAMFLETLQSSASGAKDAAGEILSDLARHARLYGSAVRAQLKETLAVITHQLGTAGRTQVVAGLHLAQATSDLLRQIAAGVLTGLADHVKPGHSQGKGN</sequence>
<organism evidence="1 2">
    <name type="scientific">Janthinobacterium lividum</name>
    <dbReference type="NCBI Taxonomy" id="29581"/>
    <lineage>
        <taxon>Bacteria</taxon>
        <taxon>Pseudomonadati</taxon>
        <taxon>Pseudomonadota</taxon>
        <taxon>Betaproteobacteria</taxon>
        <taxon>Burkholderiales</taxon>
        <taxon>Oxalobacteraceae</taxon>
        <taxon>Janthinobacterium</taxon>
    </lineage>
</organism>
<dbReference type="InterPro" id="IPR046708">
    <property type="entry name" value="DUF6781"/>
</dbReference>
<name>A0A1S1UF57_9BURK</name>
<dbReference type="Proteomes" id="UP000179840">
    <property type="component" value="Unassembled WGS sequence"/>
</dbReference>